<dbReference type="AlphaFoldDB" id="A0AAU6S908"/>
<reference evidence="3" key="1">
    <citation type="submission" date="2024-04" db="EMBL/GenBank/DDBJ databases">
        <authorList>
            <person name="Roder T."/>
            <person name="Oberhansli S."/>
            <person name="Kreuzer M."/>
        </authorList>
    </citation>
    <scope>NUCLEOTIDE SEQUENCE</scope>
    <source>
        <strain evidence="3">LWS13-1.2</strain>
    </source>
</reference>
<feature type="transmembrane region" description="Helical" evidence="1">
    <location>
        <begin position="62"/>
        <end position="84"/>
    </location>
</feature>
<keyword evidence="1" id="KW-1133">Transmembrane helix</keyword>
<feature type="transmembrane region" description="Helical" evidence="1">
    <location>
        <begin position="96"/>
        <end position="121"/>
    </location>
</feature>
<accession>A0AAU6S908</accession>
<feature type="transmembrane region" description="Helical" evidence="1">
    <location>
        <begin position="133"/>
        <end position="155"/>
    </location>
</feature>
<proteinExistence type="predicted"/>
<dbReference type="InterPro" id="IPR012867">
    <property type="entry name" value="DUF1648"/>
</dbReference>
<evidence type="ECO:0000313" key="3">
    <source>
        <dbReference type="EMBL" id="WZO33399.1"/>
    </source>
</evidence>
<dbReference type="RefSeq" id="WP_349427953.1">
    <property type="nucleotide sequence ID" value="NZ_CP151632.1"/>
</dbReference>
<feature type="domain" description="DUF1648" evidence="2">
    <location>
        <begin position="27"/>
        <end position="63"/>
    </location>
</feature>
<protein>
    <submittedName>
        <fullName evidence="3">DUF1648 domain-containing protein</fullName>
    </submittedName>
</protein>
<keyword evidence="1" id="KW-0812">Transmembrane</keyword>
<name>A0AAU6S908_9MICO</name>
<evidence type="ECO:0000256" key="1">
    <source>
        <dbReference type="SAM" id="Phobius"/>
    </source>
</evidence>
<feature type="transmembrane region" description="Helical" evidence="1">
    <location>
        <begin position="192"/>
        <end position="212"/>
    </location>
</feature>
<gene>
    <name evidence="3" type="ORF">MRBLWS13_001023</name>
</gene>
<organism evidence="3">
    <name type="scientific">Microbacterium sp. LWS13-1.2</name>
    <dbReference type="NCBI Taxonomy" id="3135264"/>
    <lineage>
        <taxon>Bacteria</taxon>
        <taxon>Bacillati</taxon>
        <taxon>Actinomycetota</taxon>
        <taxon>Actinomycetes</taxon>
        <taxon>Micrococcales</taxon>
        <taxon>Microbacteriaceae</taxon>
        <taxon>Microbacterium</taxon>
    </lineage>
</organism>
<sequence>MTVDGTAPSRPALRRFMLVAVWLPVALVVLAVAVQLLLLPQVPATIAVHWNASGEADRFAPAWTQPIATVVFGLGVPVLIALTSRPGLRRGDHGPTYSLMGATAAAVSAMVSVALTWTLAMQAGLDGSADAPAVWPALVASLAAAAVVGVAAWFLQPREEWADAAIPPARPLALSSHEQALWMRTTSIARGAAIAIFAGVLVIAVSAAVAGVTGADPLLVWLLVGTAVLLLALAATTLAFHVRVDDGGLHVESVLGIPRFHVPLADIESAARVDVDPMGEFGGWGLRLSTGRRFGVVLRAGAAIEVLRRSGKRFVVTVDDAATGAALLEALANRAAARP</sequence>
<feature type="transmembrane region" description="Helical" evidence="1">
    <location>
        <begin position="218"/>
        <end position="240"/>
    </location>
</feature>
<keyword evidence="1" id="KW-0472">Membrane</keyword>
<dbReference type="Pfam" id="PF07853">
    <property type="entry name" value="DUF1648"/>
    <property type="match status" value="1"/>
</dbReference>
<dbReference type="EMBL" id="CP151632">
    <property type="protein sequence ID" value="WZO33399.1"/>
    <property type="molecule type" value="Genomic_DNA"/>
</dbReference>
<evidence type="ECO:0000259" key="2">
    <source>
        <dbReference type="Pfam" id="PF07853"/>
    </source>
</evidence>
<feature type="transmembrane region" description="Helical" evidence="1">
    <location>
        <begin position="16"/>
        <end position="42"/>
    </location>
</feature>